<dbReference type="PANTHER" id="PTHR30558">
    <property type="entry name" value="EXBD MEMBRANE COMPONENT OF PMF-DRIVEN MACROMOLECULE IMPORT SYSTEM"/>
    <property type="match status" value="1"/>
</dbReference>
<evidence type="ECO:0000256" key="8">
    <source>
        <dbReference type="SAM" id="MobiDB-lite"/>
    </source>
</evidence>
<evidence type="ECO:0000256" key="2">
    <source>
        <dbReference type="ARBA" id="ARBA00005811"/>
    </source>
</evidence>
<proteinExistence type="inferred from homology"/>
<keyword evidence="6" id="KW-0472">Membrane</keyword>
<keyword evidence="4 7" id="KW-0812">Transmembrane</keyword>
<feature type="region of interest" description="Disordered" evidence="8">
    <location>
        <begin position="1"/>
        <end position="24"/>
    </location>
</feature>
<comment type="subcellular location">
    <subcellularLocation>
        <location evidence="1">Cell membrane</location>
        <topology evidence="1">Single-pass membrane protein</topology>
    </subcellularLocation>
    <subcellularLocation>
        <location evidence="7">Cell membrane</location>
        <topology evidence="7">Single-pass type II membrane protein</topology>
    </subcellularLocation>
</comment>
<evidence type="ECO:0000313" key="9">
    <source>
        <dbReference type="EMBL" id="WBA40894.1"/>
    </source>
</evidence>
<keyword evidence="7" id="KW-0813">Transport</keyword>
<gene>
    <name evidence="9" type="ORF">O3303_13810</name>
</gene>
<evidence type="ECO:0000256" key="7">
    <source>
        <dbReference type="RuleBase" id="RU003879"/>
    </source>
</evidence>
<evidence type="ECO:0000256" key="1">
    <source>
        <dbReference type="ARBA" id="ARBA00004162"/>
    </source>
</evidence>
<keyword evidence="10" id="KW-1185">Reference proteome</keyword>
<protein>
    <submittedName>
        <fullName evidence="9">Biopolymer transporter ExbD</fullName>
    </submittedName>
</protein>
<evidence type="ECO:0000256" key="3">
    <source>
        <dbReference type="ARBA" id="ARBA00022475"/>
    </source>
</evidence>
<reference evidence="9 10" key="1">
    <citation type="submission" date="2022-12" db="EMBL/GenBank/DDBJ databases">
        <title>Hymenobacter canadensis sp. nov. isolated from lake water of the Cambridge Bay, Canada.</title>
        <authorList>
            <person name="Kim W.H."/>
            <person name="Lee Y.M."/>
        </authorList>
    </citation>
    <scope>NUCLEOTIDE SEQUENCE [LARGE SCALE GENOMIC DNA]</scope>
    <source>
        <strain evidence="9 10">PAMC 29467</strain>
    </source>
</reference>
<name>A0ABY7LKC8_9BACT</name>
<evidence type="ECO:0000313" key="10">
    <source>
        <dbReference type="Proteomes" id="UP001211005"/>
    </source>
</evidence>
<accession>A0ABY7LKC8</accession>
<dbReference type="RefSeq" id="WP_269558982.1">
    <property type="nucleotide sequence ID" value="NZ_CP114767.1"/>
</dbReference>
<dbReference type="Pfam" id="PF02472">
    <property type="entry name" value="ExbD"/>
    <property type="match status" value="1"/>
</dbReference>
<dbReference type="Proteomes" id="UP001211005">
    <property type="component" value="Chromosome"/>
</dbReference>
<organism evidence="9 10">
    <name type="scientific">Hymenobacter canadensis</name>
    <dbReference type="NCBI Taxonomy" id="2999067"/>
    <lineage>
        <taxon>Bacteria</taxon>
        <taxon>Pseudomonadati</taxon>
        <taxon>Bacteroidota</taxon>
        <taxon>Cytophagia</taxon>
        <taxon>Cytophagales</taxon>
        <taxon>Hymenobacteraceae</taxon>
        <taxon>Hymenobacter</taxon>
    </lineage>
</organism>
<evidence type="ECO:0000256" key="5">
    <source>
        <dbReference type="ARBA" id="ARBA00022989"/>
    </source>
</evidence>
<sequence>MAHIQPPHFTGRARRAGRRPASSPDMTSMVGLGFLLVSFFLMAADFTKPAVMQLTMPMKPEREDIGTVCGGNHNAMTLLIDANDKLYYYPGLASVLSKADLRQTDFSAEGLRQVLLENKRNSNDVVFLIKPSNKSSYQALVNVLDEMNITDTKKYALVDLTAEDQRLLDCANQVNL</sequence>
<dbReference type="EMBL" id="CP114767">
    <property type="protein sequence ID" value="WBA40894.1"/>
    <property type="molecule type" value="Genomic_DNA"/>
</dbReference>
<keyword evidence="5" id="KW-1133">Transmembrane helix</keyword>
<comment type="similarity">
    <text evidence="2 7">Belongs to the ExbD/TolR family.</text>
</comment>
<keyword evidence="7" id="KW-0653">Protein transport</keyword>
<dbReference type="InterPro" id="IPR003400">
    <property type="entry name" value="ExbD"/>
</dbReference>
<keyword evidence="3" id="KW-1003">Cell membrane</keyword>
<evidence type="ECO:0000256" key="4">
    <source>
        <dbReference type="ARBA" id="ARBA00022692"/>
    </source>
</evidence>
<dbReference type="PANTHER" id="PTHR30558:SF3">
    <property type="entry name" value="BIOPOLYMER TRANSPORT PROTEIN EXBD-RELATED"/>
    <property type="match status" value="1"/>
</dbReference>
<evidence type="ECO:0000256" key="6">
    <source>
        <dbReference type="ARBA" id="ARBA00023136"/>
    </source>
</evidence>